<accession>A0A1D7QSG0</accession>
<dbReference type="InterPro" id="IPR019264">
    <property type="entry name" value="DUF2179"/>
</dbReference>
<keyword evidence="5 6" id="KW-0472">Membrane</keyword>
<evidence type="ECO:0000313" key="8">
    <source>
        <dbReference type="EMBL" id="AOM81945.1"/>
    </source>
</evidence>
<feature type="transmembrane region" description="Helical" evidence="6">
    <location>
        <begin position="94"/>
        <end position="113"/>
    </location>
</feature>
<comment type="subcellular location">
    <subcellularLocation>
        <location evidence="1">Cell membrane</location>
        <topology evidence="1">Multi-pass membrane protein</topology>
    </subcellularLocation>
</comment>
<dbReference type="CDD" id="cd16380">
    <property type="entry name" value="YitT_C"/>
    <property type="match status" value="1"/>
</dbReference>
<keyword evidence="9" id="KW-1185">Reference proteome</keyword>
<evidence type="ECO:0000256" key="2">
    <source>
        <dbReference type="ARBA" id="ARBA00022475"/>
    </source>
</evidence>
<proteinExistence type="predicted"/>
<evidence type="ECO:0000256" key="5">
    <source>
        <dbReference type="ARBA" id="ARBA00023136"/>
    </source>
</evidence>
<dbReference type="Pfam" id="PF10035">
    <property type="entry name" value="DUF2179"/>
    <property type="match status" value="1"/>
</dbReference>
<dbReference type="PANTHER" id="PTHR33545">
    <property type="entry name" value="UPF0750 MEMBRANE PROTEIN YITT-RELATED"/>
    <property type="match status" value="1"/>
</dbReference>
<dbReference type="InterPro" id="IPR015867">
    <property type="entry name" value="N-reg_PII/ATP_PRibTrfase_C"/>
</dbReference>
<dbReference type="RefSeq" id="WP_069364073.1">
    <property type="nucleotide sequence ID" value="NZ_CP012502.1"/>
</dbReference>
<feature type="transmembrane region" description="Helical" evidence="6">
    <location>
        <begin position="69"/>
        <end position="87"/>
    </location>
</feature>
<dbReference type="KEGG" id="bbev:BBEV_0552"/>
<evidence type="ECO:0000256" key="1">
    <source>
        <dbReference type="ARBA" id="ARBA00004651"/>
    </source>
</evidence>
<organism evidence="8 9">
    <name type="scientific">Salisediminibacterium beveridgei</name>
    <dbReference type="NCBI Taxonomy" id="632773"/>
    <lineage>
        <taxon>Bacteria</taxon>
        <taxon>Bacillati</taxon>
        <taxon>Bacillota</taxon>
        <taxon>Bacilli</taxon>
        <taxon>Bacillales</taxon>
        <taxon>Bacillaceae</taxon>
        <taxon>Salisediminibacterium</taxon>
    </lineage>
</organism>
<sequence>MMKEFNRKRARKPLPPVLQVMYEFAHVVLGSAIVAIAFNIFLLPNQIASGGVSGISTITLHVFGFEPAFVQWALNIPLFVAGVLLLGGSFRGGLLYGTKTLVGTVFLPFVVYLTRDWEAATMDPLLAAIFGGIGVGLGLGIVFRSNSSTGGTDLAAQIVHKYTGMSLGVCVFFMDGLVVTASAAVFGFEFALYALIGLFTTGKTIDLVQVGFGYSKMVMIISDYEEEVKQGLLTKVDRGVTKLTGFGGYTDEERSVLMCVVGRNEVTGLKRVIQTIDPNAFVIVSNTSEVLGEGFKKP</sequence>
<feature type="transmembrane region" description="Helical" evidence="6">
    <location>
        <begin position="125"/>
        <end position="143"/>
    </location>
</feature>
<dbReference type="Proteomes" id="UP000094463">
    <property type="component" value="Chromosome"/>
</dbReference>
<protein>
    <recommendedName>
        <fullName evidence="7">DUF2179 domain-containing protein</fullName>
    </recommendedName>
</protein>
<dbReference type="PIRSF" id="PIRSF006483">
    <property type="entry name" value="Membrane_protein_YitT"/>
    <property type="match status" value="1"/>
</dbReference>
<dbReference type="GO" id="GO:0005886">
    <property type="term" value="C:plasma membrane"/>
    <property type="evidence" value="ECO:0007669"/>
    <property type="project" value="UniProtKB-SubCell"/>
</dbReference>
<dbReference type="InterPro" id="IPR003740">
    <property type="entry name" value="YitT"/>
</dbReference>
<gene>
    <name evidence="8" type="ORF">BBEV_0552</name>
</gene>
<feature type="transmembrane region" description="Helical" evidence="6">
    <location>
        <begin position="20"/>
        <end position="43"/>
    </location>
</feature>
<evidence type="ECO:0000256" key="4">
    <source>
        <dbReference type="ARBA" id="ARBA00022989"/>
    </source>
</evidence>
<dbReference type="AlphaFoldDB" id="A0A1D7QSG0"/>
<keyword evidence="3 6" id="KW-0812">Transmembrane</keyword>
<evidence type="ECO:0000256" key="6">
    <source>
        <dbReference type="SAM" id="Phobius"/>
    </source>
</evidence>
<dbReference type="Gene3D" id="3.30.70.120">
    <property type="match status" value="1"/>
</dbReference>
<reference evidence="8 9" key="1">
    <citation type="submission" date="2015-08" db="EMBL/GenBank/DDBJ databases">
        <title>The complete genome sequence of Bacillus beveridgei MLTeJB.</title>
        <authorList>
            <person name="Hanson T.E."/>
            <person name="Mesa C."/>
            <person name="Basesman S.M."/>
            <person name="Oremland R.S."/>
        </authorList>
    </citation>
    <scope>NUCLEOTIDE SEQUENCE [LARGE SCALE GENOMIC DNA]</scope>
    <source>
        <strain evidence="8 9">MLTeJB</strain>
    </source>
</reference>
<dbReference type="PATRIC" id="fig|632773.3.peg.596"/>
<feature type="transmembrane region" description="Helical" evidence="6">
    <location>
        <begin position="164"/>
        <end position="186"/>
    </location>
</feature>
<feature type="transmembrane region" description="Helical" evidence="6">
    <location>
        <begin position="192"/>
        <end position="214"/>
    </location>
</feature>
<evidence type="ECO:0000256" key="3">
    <source>
        <dbReference type="ARBA" id="ARBA00022692"/>
    </source>
</evidence>
<dbReference type="STRING" id="632773.BBEV_0552"/>
<keyword evidence="4 6" id="KW-1133">Transmembrane helix</keyword>
<dbReference type="OrthoDB" id="1758221at2"/>
<name>A0A1D7QSG0_9BACI</name>
<dbReference type="InterPro" id="IPR051461">
    <property type="entry name" value="UPF0750_membrane"/>
</dbReference>
<evidence type="ECO:0000313" key="9">
    <source>
        <dbReference type="Proteomes" id="UP000094463"/>
    </source>
</evidence>
<feature type="domain" description="DUF2179" evidence="7">
    <location>
        <begin position="238"/>
        <end position="292"/>
    </location>
</feature>
<dbReference type="EMBL" id="CP012502">
    <property type="protein sequence ID" value="AOM81945.1"/>
    <property type="molecule type" value="Genomic_DNA"/>
</dbReference>
<dbReference type="Pfam" id="PF02588">
    <property type="entry name" value="YitT_membrane"/>
    <property type="match status" value="1"/>
</dbReference>
<dbReference type="PANTHER" id="PTHR33545:SF9">
    <property type="entry name" value="UPF0750 MEMBRANE PROTEIN YITE"/>
    <property type="match status" value="1"/>
</dbReference>
<keyword evidence="2" id="KW-1003">Cell membrane</keyword>
<evidence type="ECO:0000259" key="7">
    <source>
        <dbReference type="Pfam" id="PF10035"/>
    </source>
</evidence>